<feature type="chain" id="PRO_5039334925" evidence="6">
    <location>
        <begin position="24"/>
        <end position="167"/>
    </location>
</feature>
<dbReference type="Pfam" id="PF14041">
    <property type="entry name" value="Lipoprotein_21"/>
    <property type="match status" value="1"/>
</dbReference>
<dbReference type="InterPro" id="IPR025971">
    <property type="entry name" value="LppP/LprE"/>
</dbReference>
<name>A0A370I835_9NOCA</name>
<proteinExistence type="predicted"/>
<keyword evidence="1" id="KW-1003">Cell membrane</keyword>
<evidence type="ECO:0000313" key="7">
    <source>
        <dbReference type="EMBL" id="RDI66882.1"/>
    </source>
</evidence>
<feature type="signal peptide" evidence="6">
    <location>
        <begin position="1"/>
        <end position="23"/>
    </location>
</feature>
<evidence type="ECO:0000256" key="2">
    <source>
        <dbReference type="ARBA" id="ARBA00022729"/>
    </source>
</evidence>
<dbReference type="AlphaFoldDB" id="A0A370I835"/>
<evidence type="ECO:0000313" key="8">
    <source>
        <dbReference type="Proteomes" id="UP000254869"/>
    </source>
</evidence>
<evidence type="ECO:0000256" key="4">
    <source>
        <dbReference type="ARBA" id="ARBA00023139"/>
    </source>
</evidence>
<evidence type="ECO:0000256" key="3">
    <source>
        <dbReference type="ARBA" id="ARBA00023136"/>
    </source>
</evidence>
<dbReference type="STRING" id="1210086.GCA_001613105_01831"/>
<keyword evidence="2 6" id="KW-0732">Signal</keyword>
<keyword evidence="4" id="KW-0564">Palmitate</keyword>
<evidence type="ECO:0000256" key="5">
    <source>
        <dbReference type="ARBA" id="ARBA00023288"/>
    </source>
</evidence>
<dbReference type="EMBL" id="QQBC01000004">
    <property type="protein sequence ID" value="RDI66882.1"/>
    <property type="molecule type" value="Genomic_DNA"/>
</dbReference>
<protein>
    <submittedName>
        <fullName evidence="7">LppP/LprE lipoprotein</fullName>
    </submittedName>
</protein>
<evidence type="ECO:0000256" key="1">
    <source>
        <dbReference type="ARBA" id="ARBA00022475"/>
    </source>
</evidence>
<keyword evidence="8" id="KW-1185">Reference proteome</keyword>
<keyword evidence="5 7" id="KW-0449">Lipoprotein</keyword>
<gene>
    <name evidence="7" type="ORF">DFR76_104635</name>
</gene>
<dbReference type="Proteomes" id="UP000254869">
    <property type="component" value="Unassembled WGS sequence"/>
</dbReference>
<dbReference type="RefSeq" id="WP_067994670.1">
    <property type="nucleotide sequence ID" value="NZ_QQBC01000004.1"/>
</dbReference>
<reference evidence="7 8" key="1">
    <citation type="submission" date="2018-07" db="EMBL/GenBank/DDBJ databases">
        <title>Genomic Encyclopedia of Type Strains, Phase IV (KMG-IV): sequencing the most valuable type-strain genomes for metagenomic binning, comparative biology and taxonomic classification.</title>
        <authorList>
            <person name="Goeker M."/>
        </authorList>
    </citation>
    <scope>NUCLEOTIDE SEQUENCE [LARGE SCALE GENOMIC DNA]</scope>
    <source>
        <strain evidence="7 8">DSM 44290</strain>
    </source>
</reference>
<sequence>MRNVSTALAVLAAGAIIGATVNAAPAQADPPRGSGHGYCFDLNSELAHEAMGTLAPPSVDGDWQPVAAGDDPISEGCQDVLSWMTVEWQGIHPGRHILFFSNGSYLGTATSKPYAYTDVLGKTKSTVSVQYRWPKDSDPLCCPSGSSVVTFTLADGKVRADGEFPPN</sequence>
<comment type="caution">
    <text evidence="7">The sequence shown here is derived from an EMBL/GenBank/DDBJ whole genome shotgun (WGS) entry which is preliminary data.</text>
</comment>
<accession>A0A370I835</accession>
<keyword evidence="3" id="KW-0472">Membrane</keyword>
<organism evidence="7 8">
    <name type="scientific">Nocardia pseudobrasiliensis</name>
    <dbReference type="NCBI Taxonomy" id="45979"/>
    <lineage>
        <taxon>Bacteria</taxon>
        <taxon>Bacillati</taxon>
        <taxon>Actinomycetota</taxon>
        <taxon>Actinomycetes</taxon>
        <taxon>Mycobacteriales</taxon>
        <taxon>Nocardiaceae</taxon>
        <taxon>Nocardia</taxon>
    </lineage>
</organism>
<evidence type="ECO:0000256" key="6">
    <source>
        <dbReference type="SAM" id="SignalP"/>
    </source>
</evidence>